<proteinExistence type="predicted"/>
<accession>S7N6N0</accession>
<keyword evidence="12" id="KW-0325">Glycoprotein</keyword>
<evidence type="ECO:0000256" key="4">
    <source>
        <dbReference type="ARBA" id="ARBA00022723"/>
    </source>
</evidence>
<dbReference type="eggNOG" id="KOG2579">
    <property type="taxonomic scope" value="Eukaryota"/>
</dbReference>
<evidence type="ECO:0000313" key="14">
    <source>
        <dbReference type="EMBL" id="EPQ12651.1"/>
    </source>
</evidence>
<dbReference type="FunFam" id="3.90.215.10:FF:000001">
    <property type="entry name" value="Tenascin isoform 1"/>
    <property type="match status" value="1"/>
</dbReference>
<reference evidence="14 15" key="1">
    <citation type="journal article" date="2013" name="Nat. Commun.">
        <title>Genome analysis reveals insights into physiology and longevity of the Brandt's bat Myotis brandtii.</title>
        <authorList>
            <person name="Seim I."/>
            <person name="Fang X."/>
            <person name="Xiong Z."/>
            <person name="Lobanov A.V."/>
            <person name="Huang Z."/>
            <person name="Ma S."/>
            <person name="Feng Y."/>
            <person name="Turanov A.A."/>
            <person name="Zhu Y."/>
            <person name="Lenz T.L."/>
            <person name="Gerashchenko M.V."/>
            <person name="Fan D."/>
            <person name="Hee Yim S."/>
            <person name="Yao X."/>
            <person name="Jordan D."/>
            <person name="Xiong Y."/>
            <person name="Ma Y."/>
            <person name="Lyapunov A.N."/>
            <person name="Chen G."/>
            <person name="Kulakova O.I."/>
            <person name="Sun Y."/>
            <person name="Lee S.G."/>
            <person name="Bronson R.T."/>
            <person name="Moskalev A.A."/>
            <person name="Sunyaev S.R."/>
            <person name="Zhang G."/>
            <person name="Krogh A."/>
            <person name="Wang J."/>
            <person name="Gladyshev V.N."/>
        </authorList>
    </citation>
    <scope>NUCLEOTIDE SEQUENCE [LARGE SCALE GENOMIC DNA]</scope>
</reference>
<dbReference type="GO" id="GO:0097367">
    <property type="term" value="F:carbohydrate derivative binding"/>
    <property type="evidence" value="ECO:0007669"/>
    <property type="project" value="TreeGrafter"/>
</dbReference>
<evidence type="ECO:0000259" key="13">
    <source>
        <dbReference type="PROSITE" id="PS51406"/>
    </source>
</evidence>
<evidence type="ECO:0000256" key="9">
    <source>
        <dbReference type="ARBA" id="ARBA00022859"/>
    </source>
</evidence>
<evidence type="ECO:0000256" key="11">
    <source>
        <dbReference type="ARBA" id="ARBA00023157"/>
    </source>
</evidence>
<evidence type="ECO:0000256" key="2">
    <source>
        <dbReference type="ARBA" id="ARBA00022525"/>
    </source>
</evidence>
<dbReference type="AlphaFoldDB" id="S7N6N0"/>
<dbReference type="InterPro" id="IPR050373">
    <property type="entry name" value="Fibrinogen_C-term_domain"/>
</dbReference>
<evidence type="ECO:0000256" key="8">
    <source>
        <dbReference type="ARBA" id="ARBA00022837"/>
    </source>
</evidence>
<dbReference type="GO" id="GO:0005615">
    <property type="term" value="C:extracellular space"/>
    <property type="evidence" value="ECO:0007669"/>
    <property type="project" value="TreeGrafter"/>
</dbReference>
<keyword evidence="9" id="KW-0391">Immunity</keyword>
<keyword evidence="5" id="KW-0732">Signal</keyword>
<evidence type="ECO:0000256" key="12">
    <source>
        <dbReference type="ARBA" id="ARBA00023180"/>
    </source>
</evidence>
<dbReference type="GO" id="GO:0005102">
    <property type="term" value="F:signaling receptor binding"/>
    <property type="evidence" value="ECO:0007669"/>
    <property type="project" value="TreeGrafter"/>
</dbReference>
<dbReference type="InterPro" id="IPR020837">
    <property type="entry name" value="Fibrinogen_CS"/>
</dbReference>
<evidence type="ECO:0000256" key="6">
    <source>
        <dbReference type="ARBA" id="ARBA00022734"/>
    </source>
</evidence>
<protein>
    <submittedName>
        <fullName evidence="14">Ficolin-2</fullName>
    </submittedName>
</protein>
<keyword evidence="15" id="KW-1185">Reference proteome</keyword>
<dbReference type="GO" id="GO:0005581">
    <property type="term" value="C:collagen trimer"/>
    <property type="evidence" value="ECO:0007669"/>
    <property type="project" value="UniProtKB-KW"/>
</dbReference>
<evidence type="ECO:0000256" key="3">
    <source>
        <dbReference type="ARBA" id="ARBA00022588"/>
    </source>
</evidence>
<evidence type="ECO:0000256" key="5">
    <source>
        <dbReference type="ARBA" id="ARBA00022729"/>
    </source>
</evidence>
<keyword evidence="10" id="KW-0176">Collagen</keyword>
<dbReference type="CDD" id="cd00087">
    <property type="entry name" value="FReD"/>
    <property type="match status" value="1"/>
</dbReference>
<keyword evidence="4" id="KW-0479">Metal-binding</keyword>
<dbReference type="SMART" id="SM00186">
    <property type="entry name" value="FBG"/>
    <property type="match status" value="1"/>
</dbReference>
<dbReference type="PROSITE" id="PS00514">
    <property type="entry name" value="FIBRINOGEN_C_1"/>
    <property type="match status" value="1"/>
</dbReference>
<dbReference type="InterPro" id="IPR002181">
    <property type="entry name" value="Fibrinogen_a/b/g_C_dom"/>
</dbReference>
<dbReference type="PANTHER" id="PTHR19143:SF433">
    <property type="entry name" value="FICOLIN-2"/>
    <property type="match status" value="1"/>
</dbReference>
<keyword evidence="8" id="KW-0106">Calcium</keyword>
<dbReference type="Pfam" id="PF00147">
    <property type="entry name" value="Fibrinogen_C"/>
    <property type="match status" value="1"/>
</dbReference>
<dbReference type="PANTHER" id="PTHR19143">
    <property type="entry name" value="FIBRINOGEN/TENASCIN/ANGIOPOEITIN"/>
    <property type="match status" value="1"/>
</dbReference>
<sequence length="217" mass="24118">MAAVRFRLLEAEPPGCERRHPLLSVLVRLPGGDRPGIGQVGRVSLLGVIQRRVDGSVDFYRDWAAYKQGFGSQLGEFWLGNDQIHALTAQGTNELRVDLVDFQDTRHFAKYQSFRVGSEAEKYQLVVGAFAGGTAGDSLTQHNNSLFSTEDQDNDGASSNCAETYQGAWWYYNCHVSNLNGRYLGGSHESFANGINWHSGKGYNYSYKVAEMKVRPV</sequence>
<gene>
    <name evidence="14" type="ORF">D623_10001124</name>
</gene>
<organism evidence="14 15">
    <name type="scientific">Myotis brandtii</name>
    <name type="common">Brandt's bat</name>
    <dbReference type="NCBI Taxonomy" id="109478"/>
    <lineage>
        <taxon>Eukaryota</taxon>
        <taxon>Metazoa</taxon>
        <taxon>Chordata</taxon>
        <taxon>Craniata</taxon>
        <taxon>Vertebrata</taxon>
        <taxon>Euteleostomi</taxon>
        <taxon>Mammalia</taxon>
        <taxon>Eutheria</taxon>
        <taxon>Laurasiatheria</taxon>
        <taxon>Chiroptera</taxon>
        <taxon>Yangochiroptera</taxon>
        <taxon>Vespertilionidae</taxon>
        <taxon>Myotis</taxon>
    </lineage>
</organism>
<dbReference type="PROSITE" id="PS51406">
    <property type="entry name" value="FIBRINOGEN_C_2"/>
    <property type="match status" value="1"/>
</dbReference>
<dbReference type="Proteomes" id="UP000052978">
    <property type="component" value="Unassembled WGS sequence"/>
</dbReference>
<evidence type="ECO:0000256" key="1">
    <source>
        <dbReference type="ARBA" id="ARBA00004613"/>
    </source>
</evidence>
<dbReference type="Gene3D" id="3.90.215.10">
    <property type="entry name" value="Gamma Fibrinogen, chain A, domain 1"/>
    <property type="match status" value="1"/>
</dbReference>
<dbReference type="GO" id="GO:0046872">
    <property type="term" value="F:metal ion binding"/>
    <property type="evidence" value="ECO:0007669"/>
    <property type="project" value="UniProtKB-KW"/>
</dbReference>
<keyword evidence="2" id="KW-0964">Secreted</keyword>
<comment type="subcellular location">
    <subcellularLocation>
        <location evidence="1">Secreted</location>
    </subcellularLocation>
</comment>
<evidence type="ECO:0000256" key="10">
    <source>
        <dbReference type="ARBA" id="ARBA00023119"/>
    </source>
</evidence>
<keyword evidence="3" id="KW-0399">Innate immunity</keyword>
<dbReference type="EMBL" id="KE163541">
    <property type="protein sequence ID" value="EPQ12651.1"/>
    <property type="molecule type" value="Genomic_DNA"/>
</dbReference>
<evidence type="ECO:0000256" key="7">
    <source>
        <dbReference type="ARBA" id="ARBA00022737"/>
    </source>
</evidence>
<name>S7N6N0_MYOBR</name>
<evidence type="ECO:0000313" key="15">
    <source>
        <dbReference type="Proteomes" id="UP000052978"/>
    </source>
</evidence>
<dbReference type="GO" id="GO:0030246">
    <property type="term" value="F:carbohydrate binding"/>
    <property type="evidence" value="ECO:0007669"/>
    <property type="project" value="UniProtKB-KW"/>
</dbReference>
<keyword evidence="11" id="KW-1015">Disulfide bond</keyword>
<dbReference type="SUPFAM" id="SSF56496">
    <property type="entry name" value="Fibrinogen C-terminal domain-like"/>
    <property type="match status" value="1"/>
</dbReference>
<dbReference type="GO" id="GO:0001867">
    <property type="term" value="P:complement activation, lectin pathway"/>
    <property type="evidence" value="ECO:0007669"/>
    <property type="project" value="TreeGrafter"/>
</dbReference>
<keyword evidence="7" id="KW-0677">Repeat</keyword>
<dbReference type="InterPro" id="IPR036056">
    <property type="entry name" value="Fibrinogen-like_C"/>
</dbReference>
<dbReference type="InterPro" id="IPR014716">
    <property type="entry name" value="Fibrinogen_a/b/g_C_1"/>
</dbReference>
<keyword evidence="6" id="KW-0430">Lectin</keyword>
<dbReference type="GO" id="GO:0003823">
    <property type="term" value="F:antigen binding"/>
    <property type="evidence" value="ECO:0007669"/>
    <property type="project" value="TreeGrafter"/>
</dbReference>
<feature type="domain" description="Fibrinogen C-terminal" evidence="13">
    <location>
        <begin position="7"/>
        <end position="217"/>
    </location>
</feature>